<gene>
    <name evidence="1" type="ORF">IWW38_005771</name>
</gene>
<comment type="caution">
    <text evidence="1">The sequence shown here is derived from an EMBL/GenBank/DDBJ whole genome shotgun (WGS) entry which is preliminary data.</text>
</comment>
<evidence type="ECO:0000313" key="1">
    <source>
        <dbReference type="EMBL" id="KAJ2881632.1"/>
    </source>
</evidence>
<organism evidence="1 2">
    <name type="scientific">Coemansia aciculifera</name>
    <dbReference type="NCBI Taxonomy" id="417176"/>
    <lineage>
        <taxon>Eukaryota</taxon>
        <taxon>Fungi</taxon>
        <taxon>Fungi incertae sedis</taxon>
        <taxon>Zoopagomycota</taxon>
        <taxon>Kickxellomycotina</taxon>
        <taxon>Kickxellomycetes</taxon>
        <taxon>Kickxellales</taxon>
        <taxon>Kickxellaceae</taxon>
        <taxon>Coemansia</taxon>
    </lineage>
</organism>
<protein>
    <submittedName>
        <fullName evidence="1">Uncharacterized protein</fullName>
    </submittedName>
</protein>
<accession>A0ACC1LVJ6</accession>
<feature type="non-terminal residue" evidence="1">
    <location>
        <position position="226"/>
    </location>
</feature>
<sequence>MSQVLALSRFRRSNFTALWRQLTRLCTHCRHHFDELVEKIYASALFSESSLETHQLFRISQLYNVIQAGHAASNVGAGTGLPSLAAFPELIVWRGWVDKASVRKLHSKLGGTLSAKRTTLVSDTGGIVHDTADCKPNPRLDSRGTLKDLAPPSPPQTHKSSTASLKSTADDASVLQGEPTYTVYLDNVATLDGYQMGLSTDALQRDTLSLSWRKSAAGSNDQAIVR</sequence>
<keyword evidence="2" id="KW-1185">Reference proteome</keyword>
<name>A0ACC1LVJ6_9FUNG</name>
<evidence type="ECO:0000313" key="2">
    <source>
        <dbReference type="Proteomes" id="UP001139981"/>
    </source>
</evidence>
<dbReference type="EMBL" id="JANBVB010002907">
    <property type="protein sequence ID" value="KAJ2881632.1"/>
    <property type="molecule type" value="Genomic_DNA"/>
</dbReference>
<proteinExistence type="predicted"/>
<dbReference type="Proteomes" id="UP001139981">
    <property type="component" value="Unassembled WGS sequence"/>
</dbReference>
<reference evidence="1" key="1">
    <citation type="submission" date="2022-07" db="EMBL/GenBank/DDBJ databases">
        <title>Phylogenomic reconstructions and comparative analyses of Kickxellomycotina fungi.</title>
        <authorList>
            <person name="Reynolds N.K."/>
            <person name="Stajich J.E."/>
            <person name="Barry K."/>
            <person name="Grigoriev I.V."/>
            <person name="Crous P."/>
            <person name="Smith M.E."/>
        </authorList>
    </citation>
    <scope>NUCLEOTIDE SEQUENCE</scope>
    <source>
        <strain evidence="1">CBS 190363</strain>
    </source>
</reference>